<organism evidence="3 4">
    <name type="scientific">Gigaspora rosea</name>
    <dbReference type="NCBI Taxonomy" id="44941"/>
    <lineage>
        <taxon>Eukaryota</taxon>
        <taxon>Fungi</taxon>
        <taxon>Fungi incertae sedis</taxon>
        <taxon>Mucoromycota</taxon>
        <taxon>Glomeromycotina</taxon>
        <taxon>Glomeromycetes</taxon>
        <taxon>Diversisporales</taxon>
        <taxon>Gigasporaceae</taxon>
        <taxon>Gigaspora</taxon>
    </lineage>
</organism>
<dbReference type="Gene3D" id="3.30.710.10">
    <property type="entry name" value="Potassium Channel Kv1.1, Chain A"/>
    <property type="match status" value="1"/>
</dbReference>
<dbReference type="PANTHER" id="PTHR24410">
    <property type="entry name" value="HL07962P-RELATED"/>
    <property type="match status" value="1"/>
</dbReference>
<dbReference type="EMBL" id="QKWP01000509">
    <property type="protein sequence ID" value="RIB18891.1"/>
    <property type="molecule type" value="Genomic_DNA"/>
</dbReference>
<dbReference type="AlphaFoldDB" id="A0A397VAC3"/>
<feature type="domain" description="BTB" evidence="1">
    <location>
        <begin position="9"/>
        <end position="82"/>
    </location>
</feature>
<evidence type="ECO:0000313" key="4">
    <source>
        <dbReference type="Proteomes" id="UP000266673"/>
    </source>
</evidence>
<dbReference type="Gene3D" id="1.25.40.420">
    <property type="match status" value="1"/>
</dbReference>
<dbReference type="STRING" id="44941.A0A397VAC3"/>
<dbReference type="Proteomes" id="UP000266673">
    <property type="component" value="Unassembled WGS sequence"/>
</dbReference>
<dbReference type="InterPro" id="IPR000210">
    <property type="entry name" value="BTB/POZ_dom"/>
</dbReference>
<dbReference type="InterPro" id="IPR051481">
    <property type="entry name" value="BTB-POZ/Galectin-3-binding"/>
</dbReference>
<dbReference type="SMART" id="SM00225">
    <property type="entry name" value="BTB"/>
    <property type="match status" value="1"/>
</dbReference>
<dbReference type="SUPFAM" id="SSF54695">
    <property type="entry name" value="POZ domain"/>
    <property type="match status" value="1"/>
</dbReference>
<dbReference type="PROSITE" id="PS50097">
    <property type="entry name" value="BTB"/>
    <property type="match status" value="1"/>
</dbReference>
<dbReference type="InterPro" id="IPR011333">
    <property type="entry name" value="SKP1/BTB/POZ_sf"/>
</dbReference>
<evidence type="ECO:0000259" key="1">
    <source>
        <dbReference type="PROSITE" id="PS50097"/>
    </source>
</evidence>
<protein>
    <recommendedName>
        <fullName evidence="5">BTB domain-containing protein</fullName>
    </recommendedName>
</protein>
<feature type="domain" description="TLDc" evidence="2">
    <location>
        <begin position="264"/>
        <end position="335"/>
    </location>
</feature>
<dbReference type="InterPro" id="IPR006571">
    <property type="entry name" value="TLDc_dom"/>
</dbReference>
<reference evidence="3 4" key="1">
    <citation type="submission" date="2018-06" db="EMBL/GenBank/DDBJ databases">
        <title>Comparative genomics reveals the genomic features of Rhizophagus irregularis, R. cerebriforme, R. diaphanum and Gigaspora rosea, and their symbiotic lifestyle signature.</title>
        <authorList>
            <person name="Morin E."/>
            <person name="San Clemente H."/>
            <person name="Chen E.C.H."/>
            <person name="De La Providencia I."/>
            <person name="Hainaut M."/>
            <person name="Kuo A."/>
            <person name="Kohler A."/>
            <person name="Murat C."/>
            <person name="Tang N."/>
            <person name="Roy S."/>
            <person name="Loubradou J."/>
            <person name="Henrissat B."/>
            <person name="Grigoriev I.V."/>
            <person name="Corradi N."/>
            <person name="Roux C."/>
            <person name="Martin F.M."/>
        </authorList>
    </citation>
    <scope>NUCLEOTIDE SEQUENCE [LARGE SCALE GENOMIC DNA]</scope>
    <source>
        <strain evidence="3 4">DAOM 194757</strain>
    </source>
</reference>
<name>A0A397VAC3_9GLOM</name>
<dbReference type="PROSITE" id="PS51886">
    <property type="entry name" value="TLDC"/>
    <property type="match status" value="1"/>
</dbReference>
<comment type="caution">
    <text evidence="3">The sequence shown here is derived from an EMBL/GenBank/DDBJ whole genome shotgun (WGS) entry which is preliminary data.</text>
</comment>
<proteinExistence type="predicted"/>
<dbReference type="Pfam" id="PF00651">
    <property type="entry name" value="BTB"/>
    <property type="match status" value="1"/>
</dbReference>
<dbReference type="CDD" id="cd18186">
    <property type="entry name" value="BTB_POZ_ZBTB_KLHL-like"/>
    <property type="match status" value="1"/>
</dbReference>
<dbReference type="PANTHER" id="PTHR24410:SF23">
    <property type="entry name" value="BTB DOMAIN-CONTAINING PROTEIN-RELATED"/>
    <property type="match status" value="1"/>
</dbReference>
<evidence type="ECO:0008006" key="5">
    <source>
        <dbReference type="Google" id="ProtNLM"/>
    </source>
</evidence>
<gene>
    <name evidence="3" type="ORF">C2G38_1311674</name>
</gene>
<accession>A0A397VAC3</accession>
<sequence length="335" mass="39633">MELQSDSNFDVKIITGSELDIKEFNAHSSVLRSCSPYFQRALSERWKDQKNDVYIITKPNIHSDIFKLILDHIYTRNDIMNTSAKDSLNILVASDELELLDLAESVQKYLIKKFSPWLRSNLVTSLNVICHHNHFHKLYNHVLNFTFRNPYSLFDSDDFPLLNEVAMICLLESDDLELEEIQIWNYLIKWGVSKFLDIKDWSNENISNWSDDHFKALKETISRCIPLIRYYHIPKRYINKQIKRYHLDSNTFIKYITPPRRCSRLITNENKAIISSWIDHKDKDYYTYITDPYKFRLLLRGSRDGFDINTFHNLCDFQGPTIVIFRTTQGKLIGG</sequence>
<dbReference type="OrthoDB" id="2437674at2759"/>
<evidence type="ECO:0000313" key="3">
    <source>
        <dbReference type="EMBL" id="RIB18891.1"/>
    </source>
</evidence>
<evidence type="ECO:0000259" key="2">
    <source>
        <dbReference type="PROSITE" id="PS51886"/>
    </source>
</evidence>
<keyword evidence="4" id="KW-1185">Reference proteome</keyword>
<dbReference type="Pfam" id="PF07534">
    <property type="entry name" value="TLD"/>
    <property type="match status" value="1"/>
</dbReference>